<organism evidence="2 3">
    <name type="scientific">Gossypium darwinii</name>
    <name type="common">Darwin's cotton</name>
    <name type="synonym">Gossypium barbadense var. darwinii</name>
    <dbReference type="NCBI Taxonomy" id="34276"/>
    <lineage>
        <taxon>Eukaryota</taxon>
        <taxon>Viridiplantae</taxon>
        <taxon>Streptophyta</taxon>
        <taxon>Embryophyta</taxon>
        <taxon>Tracheophyta</taxon>
        <taxon>Spermatophyta</taxon>
        <taxon>Magnoliopsida</taxon>
        <taxon>eudicotyledons</taxon>
        <taxon>Gunneridae</taxon>
        <taxon>Pentapetalae</taxon>
        <taxon>rosids</taxon>
        <taxon>malvids</taxon>
        <taxon>Malvales</taxon>
        <taxon>Malvaceae</taxon>
        <taxon>Malvoideae</taxon>
        <taxon>Gossypium</taxon>
    </lineage>
</organism>
<evidence type="ECO:0000313" key="2">
    <source>
        <dbReference type="EMBL" id="TYH05569.1"/>
    </source>
</evidence>
<protein>
    <submittedName>
        <fullName evidence="2">Uncharacterized protein</fullName>
    </submittedName>
</protein>
<accession>A0A5D2FLZ5</accession>
<evidence type="ECO:0000313" key="3">
    <source>
        <dbReference type="Proteomes" id="UP000323506"/>
    </source>
</evidence>
<proteinExistence type="predicted"/>
<keyword evidence="1" id="KW-1133">Transmembrane helix</keyword>
<feature type="transmembrane region" description="Helical" evidence="1">
    <location>
        <begin position="12"/>
        <end position="34"/>
    </location>
</feature>
<keyword evidence="1" id="KW-0472">Membrane</keyword>
<keyword evidence="3" id="KW-1185">Reference proteome</keyword>
<dbReference type="EMBL" id="CM017695">
    <property type="protein sequence ID" value="TYH05569.1"/>
    <property type="molecule type" value="Genomic_DNA"/>
</dbReference>
<feature type="transmembrane region" description="Helical" evidence="1">
    <location>
        <begin position="55"/>
        <end position="73"/>
    </location>
</feature>
<gene>
    <name evidence="2" type="ORF">ES288_A08G093500v1</name>
</gene>
<reference evidence="2 3" key="1">
    <citation type="submission" date="2019-06" db="EMBL/GenBank/DDBJ databases">
        <title>WGS assembly of Gossypium darwinii.</title>
        <authorList>
            <person name="Chen Z.J."/>
            <person name="Sreedasyam A."/>
            <person name="Ando A."/>
            <person name="Song Q."/>
            <person name="De L."/>
            <person name="Hulse-Kemp A."/>
            <person name="Ding M."/>
            <person name="Ye W."/>
            <person name="Kirkbride R."/>
            <person name="Jenkins J."/>
            <person name="Plott C."/>
            <person name="Lovell J."/>
            <person name="Lin Y.-M."/>
            <person name="Vaughn R."/>
            <person name="Liu B."/>
            <person name="Li W."/>
            <person name="Simpson S."/>
            <person name="Scheffler B."/>
            <person name="Saski C."/>
            <person name="Grover C."/>
            <person name="Hu G."/>
            <person name="Conover J."/>
            <person name="Carlson J."/>
            <person name="Shu S."/>
            <person name="Boston L."/>
            <person name="Williams M."/>
            <person name="Peterson D."/>
            <person name="Mcgee K."/>
            <person name="Jones D."/>
            <person name="Wendel J."/>
            <person name="Stelly D."/>
            <person name="Grimwood J."/>
            <person name="Schmutz J."/>
        </authorList>
    </citation>
    <scope>NUCLEOTIDE SEQUENCE [LARGE SCALE GENOMIC DNA]</scope>
    <source>
        <strain evidence="2">1808015.09</strain>
    </source>
</reference>
<sequence length="138" mass="15261">MVGLRLVRIGASWSVGTDLLSMVKIGGLLVKIGGLKFSRMIGLIMLPRVGHLQHIKIMVLIYLPNMVTGRMILMAQISILYLMSVILVLAVIFLVHNLVVILWAIRMVGRLLDRMGLVGQSGPVRMMIMFCLGPLLIV</sequence>
<name>A0A5D2FLZ5_GOSDA</name>
<evidence type="ECO:0000256" key="1">
    <source>
        <dbReference type="SAM" id="Phobius"/>
    </source>
</evidence>
<dbReference type="AlphaFoldDB" id="A0A5D2FLZ5"/>
<dbReference type="Proteomes" id="UP000323506">
    <property type="component" value="Chromosome A08"/>
</dbReference>
<keyword evidence="1" id="KW-0812">Transmembrane</keyword>
<feature type="transmembrane region" description="Helical" evidence="1">
    <location>
        <begin position="79"/>
        <end position="105"/>
    </location>
</feature>